<keyword evidence="1" id="KW-0540">Nuclease</keyword>
<dbReference type="OrthoDB" id="5066at10239"/>
<reference evidence="1 2" key="1">
    <citation type="journal article" date="2010" name="Virol. J.">
        <title>Genomes of the T4-related bacteriophages as windows on microbial genome evolution.</title>
        <authorList>
            <person name="Petrov V.M."/>
            <person name="Ratnayaka S."/>
            <person name="Nolan J.M."/>
            <person name="Miller E.S."/>
            <person name="Karam J.D."/>
        </authorList>
    </citation>
    <scope>NUCLEOTIDE SEQUENCE [LARGE SCALE GENOMIC DNA]</scope>
</reference>
<keyword evidence="2" id="KW-1185">Reference proteome</keyword>
<keyword evidence="1" id="KW-0255">Endonuclease</keyword>
<evidence type="ECO:0000313" key="1">
    <source>
        <dbReference type="EMBL" id="ADG60127.1"/>
    </source>
</evidence>
<sequence>MFENIMSNGKIKPLNEQKLLSMCSDDDLALVATYPKELPLAYVVHLHNTNTPLDRIKCPICSKFISLKTFKKGILPATCSKSCSSTFNKPKRDKSIVDRFGTLEAKNAYVAEKQRINSLMKHGMSFQATPEFRVKVKATLTERYGVAHNSKLESVKAKRMVCDNGSIVNVMQTQAAKSKRAAKIESFSDERKHEIGSKISQGIKASYHYINRDVLSTPKGSISSLAEAAKCSPMTAYRALIASGQLSKSFTEKEIADYVKSLGFGVVENTRKIISPKELDIYVPEANLAIEYNGLYWHSSGAIDTDKTQSKYHLAKTSQCEAMGINLLHIFENEWIDPIKREIWKSIISHKLGKSTRVYARKCRVAQISSGQAYEFCNDNHLQGGIYGSMYLGLFHGDALVQVAILGKSRFNTKIRLELLRLCSLKFTCVVGGASKLTKGLHFISYGNRRWCSSLSNVYDIIGTKLSYSAPCYWYIVNGDLKHRSSFMKHKLHSKLSSFNPNLSEVQNCYANGLRRIWDCGNIIYEVNNDNHF</sequence>
<accession>E5EQ11</accession>
<dbReference type="Proteomes" id="UP000008731">
    <property type="component" value="Segment"/>
</dbReference>
<keyword evidence="1" id="KW-0378">Hydrolase</keyword>
<protein>
    <submittedName>
        <fullName evidence="1">Putative Hef-like homing endonuclease</fullName>
    </submittedName>
</protein>
<dbReference type="KEGG" id="vg:9926661"/>
<name>E5EQ11_9CAUD</name>
<evidence type="ECO:0000313" key="2">
    <source>
        <dbReference type="Proteomes" id="UP000008731"/>
    </source>
</evidence>
<dbReference type="Gene3D" id="3.40.960.10">
    <property type="entry name" value="VSR Endonuclease"/>
    <property type="match status" value="1"/>
</dbReference>
<dbReference type="RefSeq" id="YP_004010364.1">
    <property type="nucleotide sequence ID" value="NC_014663.1"/>
</dbReference>
<proteinExistence type="predicted"/>
<gene>
    <name evidence="1" type="ORF">Acj9p227</name>
</gene>
<dbReference type="GO" id="GO:0004519">
    <property type="term" value="F:endonuclease activity"/>
    <property type="evidence" value="ECO:0007669"/>
    <property type="project" value="UniProtKB-KW"/>
</dbReference>
<dbReference type="GeneID" id="9926661"/>
<dbReference type="CDD" id="cd22328">
    <property type="entry name" value="Hef-like"/>
    <property type="match status" value="1"/>
</dbReference>
<dbReference type="InterPro" id="IPR011335">
    <property type="entry name" value="Restrct_endonuc-II-like"/>
</dbReference>
<dbReference type="EMBL" id="HM004124">
    <property type="protein sequence ID" value="ADG60127.1"/>
    <property type="molecule type" value="Genomic_DNA"/>
</dbReference>
<dbReference type="SUPFAM" id="SSF52980">
    <property type="entry name" value="Restriction endonuclease-like"/>
    <property type="match status" value="1"/>
</dbReference>
<organism evidence="1 2">
    <name type="scientific">Acinetobacter phage Acj9</name>
    <dbReference type="NCBI Taxonomy" id="760939"/>
    <lineage>
        <taxon>Viruses</taxon>
        <taxon>Duplodnaviria</taxon>
        <taxon>Heunggongvirae</taxon>
        <taxon>Uroviricota</taxon>
        <taxon>Caudoviricetes</taxon>
        <taxon>Pantevenvirales</taxon>
        <taxon>Straboviridae</taxon>
        <taxon>Twarogvirinae</taxon>
        <taxon>Acajnonavirus</taxon>
        <taxon>Acajnonavirus acj9</taxon>
    </lineage>
</organism>